<dbReference type="InterPro" id="IPR001202">
    <property type="entry name" value="WW_dom"/>
</dbReference>
<organism evidence="3 4">
    <name type="scientific">Polarella glacialis</name>
    <name type="common">Dinoflagellate</name>
    <dbReference type="NCBI Taxonomy" id="89957"/>
    <lineage>
        <taxon>Eukaryota</taxon>
        <taxon>Sar</taxon>
        <taxon>Alveolata</taxon>
        <taxon>Dinophyceae</taxon>
        <taxon>Suessiales</taxon>
        <taxon>Suessiaceae</taxon>
        <taxon>Polarella</taxon>
    </lineage>
</organism>
<proteinExistence type="predicted"/>
<dbReference type="Gene3D" id="2.20.70.10">
    <property type="match status" value="1"/>
</dbReference>
<feature type="region of interest" description="Disordered" evidence="1">
    <location>
        <begin position="500"/>
        <end position="553"/>
    </location>
</feature>
<dbReference type="Pfam" id="PF00397">
    <property type="entry name" value="WW"/>
    <property type="match status" value="1"/>
</dbReference>
<evidence type="ECO:0000313" key="3">
    <source>
        <dbReference type="EMBL" id="CAE8640227.1"/>
    </source>
</evidence>
<evidence type="ECO:0000256" key="1">
    <source>
        <dbReference type="SAM" id="MobiDB-lite"/>
    </source>
</evidence>
<feature type="region of interest" description="Disordered" evidence="1">
    <location>
        <begin position="186"/>
        <end position="223"/>
    </location>
</feature>
<feature type="compositionally biased region" description="Basic and acidic residues" evidence="1">
    <location>
        <begin position="299"/>
        <end position="311"/>
    </location>
</feature>
<feature type="region of interest" description="Disordered" evidence="1">
    <location>
        <begin position="604"/>
        <end position="673"/>
    </location>
</feature>
<comment type="caution">
    <text evidence="3">The sequence shown here is derived from an EMBL/GenBank/DDBJ whole genome shotgun (WGS) entry which is preliminary data.</text>
</comment>
<evidence type="ECO:0000259" key="2">
    <source>
        <dbReference type="PROSITE" id="PS50020"/>
    </source>
</evidence>
<evidence type="ECO:0000313" key="4">
    <source>
        <dbReference type="Proteomes" id="UP000626109"/>
    </source>
</evidence>
<protein>
    <recommendedName>
        <fullName evidence="2">WW domain-containing protein</fullName>
    </recommendedName>
</protein>
<gene>
    <name evidence="3" type="ORF">PGLA2088_LOCUS2077</name>
</gene>
<dbReference type="Proteomes" id="UP000626109">
    <property type="component" value="Unassembled WGS sequence"/>
</dbReference>
<dbReference type="EMBL" id="CAJNNW010001670">
    <property type="protein sequence ID" value="CAE8640227.1"/>
    <property type="molecule type" value="Genomic_DNA"/>
</dbReference>
<feature type="compositionally biased region" description="Basic and acidic residues" evidence="1">
    <location>
        <begin position="661"/>
        <end position="673"/>
    </location>
</feature>
<name>A0A813HRU3_POLGL</name>
<feature type="compositionally biased region" description="Pro residues" evidence="1">
    <location>
        <begin position="196"/>
        <end position="215"/>
    </location>
</feature>
<feature type="region of interest" description="Disordered" evidence="1">
    <location>
        <begin position="299"/>
        <end position="338"/>
    </location>
</feature>
<feature type="region of interest" description="Disordered" evidence="1">
    <location>
        <begin position="1"/>
        <end position="28"/>
    </location>
</feature>
<dbReference type="PROSITE" id="PS50020">
    <property type="entry name" value="WW_DOMAIN_2"/>
    <property type="match status" value="1"/>
</dbReference>
<reference evidence="3" key="1">
    <citation type="submission" date="2021-02" db="EMBL/GenBank/DDBJ databases">
        <authorList>
            <person name="Dougan E. K."/>
            <person name="Rhodes N."/>
            <person name="Thang M."/>
            <person name="Chan C."/>
        </authorList>
    </citation>
    <scope>NUCLEOTIDE SEQUENCE</scope>
</reference>
<feature type="compositionally biased region" description="Basic and acidic residues" evidence="1">
    <location>
        <begin position="515"/>
        <end position="547"/>
    </location>
</feature>
<dbReference type="AlphaFoldDB" id="A0A813HRU3"/>
<dbReference type="InterPro" id="IPR036020">
    <property type="entry name" value="WW_dom_sf"/>
</dbReference>
<dbReference type="CDD" id="cd00201">
    <property type="entry name" value="WW"/>
    <property type="match status" value="1"/>
</dbReference>
<dbReference type="CDD" id="cd00105">
    <property type="entry name" value="KH-I"/>
    <property type="match status" value="1"/>
</dbReference>
<accession>A0A813HRU3</accession>
<dbReference type="SMART" id="SM00456">
    <property type="entry name" value="WW"/>
    <property type="match status" value="1"/>
</dbReference>
<sequence>MAAGGDAPEAAEGAAASPDSAGAPPLLGPPGVSTEVLWKCLASVGLDAGSLGGSPRPPPASAAVAAAAAAIAAATKPTTTTTTTAVAAAVPAAAVPAAAVPAAAVAAAAAAAAAVAAAAVARKEAPVADSEPKVGAAASAPLSGGAVAGGHTPESIARLPPKLRARLVQRGILKEEDVRMALAVVLGGSGGSSPPSSSPPPSRFSPGTPPDPEAPAIPAAQTSGQWAAAAAAVKAPPQAPPQDSQAAWAKAAAAASNAWANAMLPALAKLPAGAVVKAAPPKAAPARAVYSSAPVLNKRPAEEEVGGDAKRQAPGTPPEEGSEAPPAMSPADARAAAVRADGGQVQAWLYKDGQVSQAGQQPSAQTPLLPSAQPAASVFSFKEPAASVFSFKEVAAPAPPLGAPPPPAGPPLPPGWVRVPSEDDFYFWNTNTNEVSWEHPAEKAEKLVAQKGGKGAGKKEEPKFTEEHRVLWTDLGKIIGSKGMNLKIIKASIGCIINVPKEGGKGGKGGKGKKGKDGKDKTHDTRHDWHNEKGKGDAKGKGKEGRGIGDGSAKLSDEMFGTVIISADDPHKARGGKRVLEIMLGYNRSVERALGELGVEVKMPSVEEMTGVGNPGKSGGKGKDKDGGIDPMDPSSYSDAPVGNWGSGMKKPGQKSSGGAEPRDSKTANAERC</sequence>
<feature type="domain" description="WW" evidence="2">
    <location>
        <begin position="410"/>
        <end position="442"/>
    </location>
</feature>
<dbReference type="SUPFAM" id="SSF51045">
    <property type="entry name" value="WW domain"/>
    <property type="match status" value="1"/>
</dbReference>